<feature type="region of interest" description="Disordered" evidence="1">
    <location>
        <begin position="513"/>
        <end position="537"/>
    </location>
</feature>
<accession>A0A6P1ZDX1</accession>
<dbReference type="AlphaFoldDB" id="A0A6P1ZDX1"/>
<proteinExistence type="predicted"/>
<gene>
    <name evidence="2" type="ORF">DQK91_13610</name>
</gene>
<organism evidence="2 3">
    <name type="scientific">Oceanidesulfovibrio marinus</name>
    <dbReference type="NCBI Taxonomy" id="370038"/>
    <lineage>
        <taxon>Bacteria</taxon>
        <taxon>Pseudomonadati</taxon>
        <taxon>Thermodesulfobacteriota</taxon>
        <taxon>Desulfovibrionia</taxon>
        <taxon>Desulfovibrionales</taxon>
        <taxon>Desulfovibrionaceae</taxon>
        <taxon>Oceanidesulfovibrio</taxon>
    </lineage>
</organism>
<comment type="caution">
    <text evidence="2">The sequence shown here is derived from an EMBL/GenBank/DDBJ whole genome shotgun (WGS) entry which is preliminary data.</text>
</comment>
<sequence length="568" mass="62843">MIAPIDTAYTQFQSAKSAGAASPTQAETAATKAGLSGKSGQILDTVNISSEARTKWETASAELPEESATESVDTWERRLGLQSGTTKLENGRTRVVKIDGSNLEIQEFANGKLVQSTTGELSELGISLNTEVYDKWGKVSQTIQTELEEAEDGTVKATRSLQWFDGKELTRSMHEEISLNSKYSKVSDLGSGMQFQITQFLGGETQVDPEDLKNLTLDKHVTKYSANIQDYANGTLIRDTAIRQNASYDNVTNRSDQRIGNLEARHTAEISHSVNLSFETTEYDKDGELIRQVSFTEAQADGQDANDGKLQQDLSVSWYVDGEIVKQSSGSLTLEETENAKLHKRPNLLEMLDLSQEEYSTDEPQSSADLLSRNLLDNISEADTHNKGIKRHIGKGHYNSADDIAKWGADGQPYSISWTDTLYADGDMVSRQTDEESARKNPAYNPLEFHVARGLTENDPAAILRSTSHTDVGYENGFEKSRGTVESHEYTHPDKDGVDELKTHTRGVVEKGLHKESASRSYDGGIEAHDPEADKASHSMAREMTLTFDDLFDQLHGLDDTLEPQEQW</sequence>
<dbReference type="EMBL" id="QMIF01000009">
    <property type="protein sequence ID" value="TVM32744.1"/>
    <property type="molecule type" value="Genomic_DNA"/>
</dbReference>
<name>A0A6P1ZDX1_9BACT</name>
<reference evidence="2 3" key="1">
    <citation type="submission" date="2018-06" db="EMBL/GenBank/DDBJ databases">
        <title>Complete genome of Desulfovibrio marinus P48SEP.</title>
        <authorList>
            <person name="Crispim J.S."/>
            <person name="Vidigal P.M.P."/>
            <person name="Silva L.C.F."/>
            <person name="Araujo L.C."/>
            <person name="Laguardia C.N."/>
            <person name="Dias R.S."/>
            <person name="Sousa M.P."/>
            <person name="Paula S.O."/>
            <person name="Silva C."/>
        </authorList>
    </citation>
    <scope>NUCLEOTIDE SEQUENCE [LARGE SCALE GENOMIC DNA]</scope>
    <source>
        <strain evidence="2 3">P48SEP</strain>
    </source>
</reference>
<dbReference type="Proteomes" id="UP000434052">
    <property type="component" value="Unassembled WGS sequence"/>
</dbReference>
<feature type="compositionally biased region" description="Basic and acidic residues" evidence="1">
    <location>
        <begin position="526"/>
        <end position="537"/>
    </location>
</feature>
<dbReference type="RefSeq" id="WP_144305926.1">
    <property type="nucleotide sequence ID" value="NZ_QMIF01000009.1"/>
</dbReference>
<dbReference type="OrthoDB" id="5464554at2"/>
<evidence type="ECO:0000313" key="2">
    <source>
        <dbReference type="EMBL" id="TVM32744.1"/>
    </source>
</evidence>
<evidence type="ECO:0000256" key="1">
    <source>
        <dbReference type="SAM" id="MobiDB-lite"/>
    </source>
</evidence>
<evidence type="ECO:0000313" key="3">
    <source>
        <dbReference type="Proteomes" id="UP000434052"/>
    </source>
</evidence>
<protein>
    <submittedName>
        <fullName evidence="2">Uncharacterized protein</fullName>
    </submittedName>
</protein>